<evidence type="ECO:0000256" key="2">
    <source>
        <dbReference type="ARBA" id="ARBA00022729"/>
    </source>
</evidence>
<organism evidence="4">
    <name type="scientific">Rhizobium sp. ZPR3</name>
    <dbReference type="NCBI Taxonomy" id="3158967"/>
    <lineage>
        <taxon>Bacteria</taxon>
        <taxon>Pseudomonadati</taxon>
        <taxon>Pseudomonadota</taxon>
        <taxon>Alphaproteobacteria</taxon>
        <taxon>Hyphomicrobiales</taxon>
        <taxon>Rhizobiaceae</taxon>
        <taxon>Rhizobium/Agrobacterium group</taxon>
        <taxon>Rhizobium</taxon>
    </lineage>
</organism>
<dbReference type="Gene3D" id="3.40.190.10">
    <property type="entry name" value="Periplasmic binding protein-like II"/>
    <property type="match status" value="2"/>
</dbReference>
<name>A0AAU7S620_9HYPH</name>
<evidence type="ECO:0000259" key="3">
    <source>
        <dbReference type="SMART" id="SM00062"/>
    </source>
</evidence>
<dbReference type="GO" id="GO:0042597">
    <property type="term" value="C:periplasmic space"/>
    <property type="evidence" value="ECO:0007669"/>
    <property type="project" value="UniProtKB-SubCell"/>
</dbReference>
<accession>A0AAU7S620</accession>
<dbReference type="AlphaFoldDB" id="A0AAU7S620"/>
<dbReference type="PANTHER" id="PTHR35936:SF17">
    <property type="entry name" value="ARGININE-BINDING EXTRACELLULAR PROTEIN ARTP"/>
    <property type="match status" value="1"/>
</dbReference>
<evidence type="ECO:0000256" key="1">
    <source>
        <dbReference type="ARBA" id="ARBA00004418"/>
    </source>
</evidence>
<geneLocation type="plasmid" evidence="4">
    <name>unnamed4</name>
</geneLocation>
<dbReference type="PANTHER" id="PTHR35936">
    <property type="entry name" value="MEMBRANE-BOUND LYTIC MUREIN TRANSGLYCOSYLASE F"/>
    <property type="match status" value="1"/>
</dbReference>
<dbReference type="SMART" id="SM00062">
    <property type="entry name" value="PBPb"/>
    <property type="match status" value="1"/>
</dbReference>
<gene>
    <name evidence="4" type="ORF">ABM479_34295</name>
</gene>
<dbReference type="RefSeq" id="WP_349963212.1">
    <property type="nucleotide sequence ID" value="NZ_CP157964.1"/>
</dbReference>
<dbReference type="EMBL" id="CP157964">
    <property type="protein sequence ID" value="XBT97954.1"/>
    <property type="molecule type" value="Genomic_DNA"/>
</dbReference>
<dbReference type="InterPro" id="IPR001638">
    <property type="entry name" value="Solute-binding_3/MltF_N"/>
</dbReference>
<comment type="subcellular location">
    <subcellularLocation>
        <location evidence="1">Periplasm</location>
    </subcellularLocation>
</comment>
<keyword evidence="4" id="KW-0614">Plasmid</keyword>
<dbReference type="SUPFAM" id="SSF53850">
    <property type="entry name" value="Periplasmic binding protein-like II"/>
    <property type="match status" value="1"/>
</dbReference>
<proteinExistence type="predicted"/>
<reference evidence="4" key="1">
    <citation type="submission" date="2024-06" db="EMBL/GenBank/DDBJ databases">
        <authorList>
            <person name="Li T."/>
            <person name="Gao R."/>
        </authorList>
    </citation>
    <scope>NUCLEOTIDE SEQUENCE</scope>
    <source>
        <strain evidence="4">ZPR3</strain>
        <plasmid evidence="4">unnamed4</plasmid>
    </source>
</reference>
<feature type="domain" description="Solute-binding protein family 3/N-terminal" evidence="3">
    <location>
        <begin position="18"/>
        <end position="239"/>
    </location>
</feature>
<dbReference type="Pfam" id="PF00497">
    <property type="entry name" value="SBP_bac_3"/>
    <property type="match status" value="1"/>
</dbReference>
<sequence length="249" mass="25859">MVFELSREEAGELAPDGALRVAVAVGPATSAVWCVRNPDTGKPEGVAVSLAKAIADKTGLGLALVEFESSGDIVEKASSGLWSLSFVPIDDDRRSKLSVGPDYYIGVSTFMTRSDEFQSVDDVDREGVNVAGITGTATYRSAARFLKRAQLSATSSLEVAMSLFKSRQIDALALGKESILSAVANMPGAHAVAGHFHEAGTAIVVPLGHPHALAAASRMIEALKADGTVRAAFDAVGMAHADVAPPRAV</sequence>
<evidence type="ECO:0000313" key="4">
    <source>
        <dbReference type="EMBL" id="XBT97954.1"/>
    </source>
</evidence>
<keyword evidence="2" id="KW-0732">Signal</keyword>
<protein>
    <submittedName>
        <fullName evidence="4">Transporter substrate-binding domain-containing protein</fullName>
    </submittedName>
</protein>